<dbReference type="Gene3D" id="1.10.1790.20">
    <property type="match status" value="1"/>
</dbReference>
<comment type="subunit">
    <text evidence="9">The RNAP catalytic core consists of 2 alpha, 1 beta, 1 beta' and 1 omega subunit. When a sigma factor is associated with the core the holoenzyme is formed, which can initiate transcription.</text>
</comment>
<comment type="cofactor">
    <cofactor evidence="9">
        <name>Mg(2+)</name>
        <dbReference type="ChEBI" id="CHEBI:18420"/>
    </cofactor>
    <text evidence="9">Binds 1 Mg(2+) ion per subunit.</text>
</comment>
<dbReference type="Pfam" id="PF00623">
    <property type="entry name" value="RNA_pol_Rpb1_2"/>
    <property type="match status" value="1"/>
</dbReference>
<comment type="catalytic activity">
    <reaction evidence="8 9 10">
        <text>RNA(n) + a ribonucleoside 5'-triphosphate = RNA(n+1) + diphosphate</text>
        <dbReference type="Rhea" id="RHEA:21248"/>
        <dbReference type="Rhea" id="RHEA-COMP:14527"/>
        <dbReference type="Rhea" id="RHEA-COMP:17342"/>
        <dbReference type="ChEBI" id="CHEBI:33019"/>
        <dbReference type="ChEBI" id="CHEBI:61557"/>
        <dbReference type="ChEBI" id="CHEBI:140395"/>
        <dbReference type="EC" id="2.7.7.6"/>
    </reaction>
</comment>
<sequence length="1194" mass="134316">MSILNKIDYIPIRIASPEKIIDEWSFGEVKKPETINYRTHKPEKGGLFCERTFGPVKDNQCSSHCGHYKKDRHIGQVCPKCGVEVTLSRVRRERFGHINLEAPVAHFWFFKGKDNYISAILDITKDSLQRVIYCDSRIVTDPGDTELEYMQLLSETEYAKALDAYTEENGYTIGFKAGIGAKVIREMLEKVDLAELEKELKTRFKTEKSQTNRKAIEKRLKIVQAFLRSNNRPEWMILLALPVLPPELRPMVQIDGGRFASSDLNDLYRRVINRNIRLKRLKEMGAPGIVIENEMRMLQEAVDTLIANQKTRRPVTGPGNRPLKSLEDSLKGKQGRFRQNLLGKRVDYSGRSVIISGPTLRMNQCGIPRKMAIELFKPFVMYQLIQQKKALNIKNAKNKIESGHPDVWPVLEAVTKNHPVLLNRAPTLHKLSIQSFEPVIVEGNAIQLHPLATAPFNADFDGDQMAVHVPISRKAQLEARLLMFSTENLIHPQNGKAAKTPSQDMVLGCHYLTIEQDGKKGEGEFFSTEEEVVRAYEMGWVTLHSKIILDVREHSKIKGYKYLVTTPGKVIFNLSMPQDLVYFNDAKILLPQPNGLFNSIEEAKNYIPLKENTPFDKKFLGKIIDFAFDTISKESTVQLHDAMMDLGFKYAMKGGLSISLFDIETPEEKPVLLAAAEKRVEQVKELYAYGFITDEYRYKKSVKIWSEVSEQLADIAYNNLIQNPLNSIAMMILSGARGSNAQYRQLAANRGLMADPSGKTIEKPIKSNFSEGLTVNEYFISTHGSRKGMVDTALKTANSGYLTRRMVDVAQDVVIVEEDCGTDEYVTMEAIKPNIATLEERLIGRFPAEDIYDTEGNLIASMDEMISAQKAKEISQTNDKVKIRNVVTCESRRGICQKCYGMDLATRKLVNVGQPVGVIAAQSIGEPGTQLTMRTFHTGGVAGEGDITQGLPRIEEIFEARKLNGPKDKKAVLTEVAGQVEIKEVGILKEITITPNDPELERVTYPIPYGYGLTVENGEVIEKGTALTAGPVSPHELLKVRDMETVRRYLVDEVQKVYKSQGVAISDKHIEVIARQMTKKVVVRDPGDSTLNIGRLVDRSRIKKLNQKLNKEGEREIVVMEKVQGITEASLSVDSFLSASSFERTSEILSEASIRGKKDKIRGLKESVIVGKLIPAGTGYYEYKRKKEKGKQTE</sequence>
<keyword evidence="12" id="KW-0614">Plasmid</keyword>
<keyword evidence="5 9" id="KW-0548">Nucleotidyltransferase</keyword>
<feature type="binding site" evidence="9">
    <location>
        <position position="463"/>
    </location>
    <ligand>
        <name>Mg(2+)</name>
        <dbReference type="ChEBI" id="CHEBI:18420"/>
    </ligand>
</feature>
<dbReference type="Gene3D" id="1.10.150.390">
    <property type="match status" value="1"/>
</dbReference>
<dbReference type="CDD" id="cd02655">
    <property type="entry name" value="RNAP_beta'_C"/>
    <property type="match status" value="1"/>
</dbReference>
<dbReference type="InterPro" id="IPR007080">
    <property type="entry name" value="RNA_pol_Rpb1_1"/>
</dbReference>
<keyword evidence="4 9" id="KW-0808">Transferase</keyword>
<evidence type="ECO:0000256" key="2">
    <source>
        <dbReference type="ARBA" id="ARBA00006460"/>
    </source>
</evidence>
<keyword evidence="9" id="KW-0862">Zinc</keyword>
<comment type="function">
    <text evidence="1 9 10">DNA-dependent RNA polymerase catalyzes the transcription of DNA into RNA using the four ribonucleoside triphosphates as substrates.</text>
</comment>
<feature type="binding site" evidence="9">
    <location>
        <position position="65"/>
    </location>
    <ligand>
        <name>Zn(2+)</name>
        <dbReference type="ChEBI" id="CHEBI:29105"/>
        <label>1</label>
    </ligand>
</feature>
<reference evidence="12 13" key="1">
    <citation type="submission" date="2019-10" db="EMBL/GenBank/DDBJ databases">
        <title>Complete genome sequences for adaption low water activity.</title>
        <authorList>
            <person name="Zhao L."/>
            <person name="Zhong J."/>
        </authorList>
    </citation>
    <scope>NUCLEOTIDE SEQUENCE [LARGE SCALE GENOMIC DNA]</scope>
    <source>
        <strain evidence="12 13">FDU301</strain>
        <plasmid evidence="13">pfdu301a</plasmid>
    </source>
</reference>
<dbReference type="AlphaFoldDB" id="A0A6M6E4N8"/>
<dbReference type="PANTHER" id="PTHR19376">
    <property type="entry name" value="DNA-DIRECTED RNA POLYMERASE"/>
    <property type="match status" value="1"/>
</dbReference>
<dbReference type="PANTHER" id="PTHR19376:SF54">
    <property type="entry name" value="DNA-DIRECTED RNA POLYMERASE SUBUNIT BETA"/>
    <property type="match status" value="1"/>
</dbReference>
<evidence type="ECO:0000256" key="4">
    <source>
        <dbReference type="ARBA" id="ARBA00022679"/>
    </source>
</evidence>
<feature type="binding site" evidence="9">
    <location>
        <position position="61"/>
    </location>
    <ligand>
        <name>Zn(2+)</name>
        <dbReference type="ChEBI" id="CHEBI:29105"/>
        <label>1</label>
    </ligand>
</feature>
<feature type="binding site" evidence="9">
    <location>
        <position position="896"/>
    </location>
    <ligand>
        <name>Zn(2+)</name>
        <dbReference type="ChEBI" id="CHEBI:29105"/>
        <label>2</label>
    </ligand>
</feature>
<evidence type="ECO:0000256" key="7">
    <source>
        <dbReference type="ARBA" id="ARBA00023163"/>
    </source>
</evidence>
<evidence type="ECO:0000256" key="9">
    <source>
        <dbReference type="HAMAP-Rule" id="MF_01322"/>
    </source>
</evidence>
<dbReference type="Pfam" id="PF05000">
    <property type="entry name" value="RNA_pol_Rpb1_4"/>
    <property type="match status" value="1"/>
</dbReference>
<dbReference type="RefSeq" id="WP_171778538.1">
    <property type="nucleotide sequence ID" value="NZ_CP045273.1"/>
</dbReference>
<dbReference type="InterPro" id="IPR038120">
    <property type="entry name" value="Rpb1_funnel_sf"/>
</dbReference>
<dbReference type="GO" id="GO:0000428">
    <property type="term" value="C:DNA-directed RNA polymerase complex"/>
    <property type="evidence" value="ECO:0007669"/>
    <property type="project" value="UniProtKB-KW"/>
</dbReference>
<evidence type="ECO:0000256" key="8">
    <source>
        <dbReference type="ARBA" id="ARBA00048552"/>
    </source>
</evidence>
<dbReference type="GO" id="GO:0000287">
    <property type="term" value="F:magnesium ion binding"/>
    <property type="evidence" value="ECO:0007669"/>
    <property type="project" value="UniProtKB-UniRule"/>
</dbReference>
<comment type="similarity">
    <text evidence="2 9 10">Belongs to the RNA polymerase beta' chain family.</text>
</comment>
<dbReference type="CDD" id="cd01609">
    <property type="entry name" value="RNAP_beta'_N"/>
    <property type="match status" value="1"/>
</dbReference>
<dbReference type="InterPro" id="IPR007081">
    <property type="entry name" value="RNA_pol_Rpb1_5"/>
</dbReference>
<dbReference type="Proteomes" id="UP000501076">
    <property type="component" value="Plasmid pFDU301A"/>
</dbReference>
<dbReference type="SUPFAM" id="SSF64484">
    <property type="entry name" value="beta and beta-prime subunits of DNA dependent RNA-polymerase"/>
    <property type="match status" value="1"/>
</dbReference>
<dbReference type="Pfam" id="PF04997">
    <property type="entry name" value="RNA_pol_Rpb1_1"/>
    <property type="match status" value="1"/>
</dbReference>
<protein>
    <recommendedName>
        <fullName evidence="9">DNA-directed RNA polymerase subunit beta'</fullName>
        <shortName evidence="9">RNAP subunit beta'</shortName>
        <ecNumber evidence="9">2.7.7.6</ecNumber>
    </recommendedName>
    <alternativeName>
        <fullName evidence="9">RNA polymerase subunit beta'</fullName>
    </alternativeName>
    <alternativeName>
        <fullName evidence="9">Transcriptase subunit beta'</fullName>
    </alternativeName>
</protein>
<keyword evidence="9" id="KW-0460">Magnesium</keyword>
<dbReference type="GO" id="GO:0008270">
    <property type="term" value="F:zinc ion binding"/>
    <property type="evidence" value="ECO:0007669"/>
    <property type="project" value="UniProtKB-UniRule"/>
</dbReference>
<dbReference type="NCBIfam" id="TIGR02386">
    <property type="entry name" value="rpoC_TIGR"/>
    <property type="match status" value="1"/>
</dbReference>
<feature type="binding site" evidence="9">
    <location>
        <position position="459"/>
    </location>
    <ligand>
        <name>Mg(2+)</name>
        <dbReference type="ChEBI" id="CHEBI:18420"/>
    </ligand>
</feature>
<dbReference type="Gene3D" id="1.10.132.30">
    <property type="match status" value="1"/>
</dbReference>
<evidence type="ECO:0000313" key="13">
    <source>
        <dbReference type="Proteomes" id="UP000501076"/>
    </source>
</evidence>
<dbReference type="Gene3D" id="2.40.40.20">
    <property type="match status" value="1"/>
</dbReference>
<feature type="binding site" evidence="9">
    <location>
        <position position="78"/>
    </location>
    <ligand>
        <name>Zn(2+)</name>
        <dbReference type="ChEBI" id="CHEBI:29105"/>
        <label>1</label>
    </ligand>
</feature>
<dbReference type="InterPro" id="IPR044893">
    <property type="entry name" value="RNA_pol_Rpb1_clamp_domain"/>
</dbReference>
<dbReference type="EC" id="2.7.7.6" evidence="9"/>
<dbReference type="Gene3D" id="2.40.50.100">
    <property type="match status" value="1"/>
</dbReference>
<evidence type="ECO:0000256" key="3">
    <source>
        <dbReference type="ARBA" id="ARBA00022478"/>
    </source>
</evidence>
<accession>A0A6M6E4N8</accession>
<dbReference type="Pfam" id="PF04983">
    <property type="entry name" value="RNA_pol_Rpb1_3"/>
    <property type="match status" value="1"/>
</dbReference>
<dbReference type="InterPro" id="IPR007083">
    <property type="entry name" value="RNA_pol_Rpb1_4"/>
</dbReference>
<dbReference type="EMBL" id="CP045273">
    <property type="protein sequence ID" value="QJX80544.1"/>
    <property type="molecule type" value="Genomic_DNA"/>
</dbReference>
<evidence type="ECO:0000259" key="11">
    <source>
        <dbReference type="SMART" id="SM00663"/>
    </source>
</evidence>
<evidence type="ECO:0000256" key="10">
    <source>
        <dbReference type="RuleBase" id="RU004279"/>
    </source>
</evidence>
<organism evidence="12 13">
    <name type="scientific">Priestia megaterium</name>
    <name type="common">Bacillus megaterium</name>
    <dbReference type="NCBI Taxonomy" id="1404"/>
    <lineage>
        <taxon>Bacteria</taxon>
        <taxon>Bacillati</taxon>
        <taxon>Bacillota</taxon>
        <taxon>Bacilli</taxon>
        <taxon>Bacillales</taxon>
        <taxon>Bacillaceae</taxon>
        <taxon>Priestia</taxon>
    </lineage>
</organism>
<keyword evidence="7 9" id="KW-0804">Transcription</keyword>
<name>A0A6M6E4N8_PRIMG</name>
<dbReference type="InterPro" id="IPR045867">
    <property type="entry name" value="DNA-dir_RpoC_beta_prime"/>
</dbReference>
<feature type="binding site" evidence="9">
    <location>
        <position position="820"/>
    </location>
    <ligand>
        <name>Zn(2+)</name>
        <dbReference type="ChEBI" id="CHEBI:29105"/>
        <label>2</label>
    </ligand>
</feature>
<dbReference type="InterPro" id="IPR042102">
    <property type="entry name" value="RNA_pol_Rpb1_3_sf"/>
</dbReference>
<feature type="binding site" evidence="9">
    <location>
        <position position="889"/>
    </location>
    <ligand>
        <name>Zn(2+)</name>
        <dbReference type="ChEBI" id="CHEBI:29105"/>
        <label>2</label>
    </ligand>
</feature>
<dbReference type="Pfam" id="PF04998">
    <property type="entry name" value="RNA_pol_Rpb1_5"/>
    <property type="match status" value="1"/>
</dbReference>
<keyword evidence="3 9" id="KW-0240">DNA-directed RNA polymerase</keyword>
<evidence type="ECO:0000256" key="5">
    <source>
        <dbReference type="ARBA" id="ARBA00022695"/>
    </source>
</evidence>
<dbReference type="InterPro" id="IPR007066">
    <property type="entry name" value="RNA_pol_Rpb1_3"/>
</dbReference>
<feature type="binding site" evidence="9">
    <location>
        <position position="81"/>
    </location>
    <ligand>
        <name>Zn(2+)</name>
        <dbReference type="ChEBI" id="CHEBI:29105"/>
        <label>1</label>
    </ligand>
</feature>
<dbReference type="Gene3D" id="1.10.40.90">
    <property type="match status" value="1"/>
</dbReference>
<geneLocation type="plasmid" evidence="13">
    <name>pfdu301a</name>
</geneLocation>
<dbReference type="SMART" id="SM00663">
    <property type="entry name" value="RPOLA_N"/>
    <property type="match status" value="1"/>
</dbReference>
<evidence type="ECO:0000256" key="1">
    <source>
        <dbReference type="ARBA" id="ARBA00004026"/>
    </source>
</evidence>
<feature type="binding site" evidence="9">
    <location>
        <position position="461"/>
    </location>
    <ligand>
        <name>Mg(2+)</name>
        <dbReference type="ChEBI" id="CHEBI:18420"/>
    </ligand>
</feature>
<dbReference type="InterPro" id="IPR000722">
    <property type="entry name" value="RNA_pol_asu"/>
</dbReference>
<feature type="domain" description="RNA polymerase N-terminal" evidence="11">
    <location>
        <begin position="234"/>
        <end position="513"/>
    </location>
</feature>
<dbReference type="InterPro" id="IPR012754">
    <property type="entry name" value="DNA-dir_RpoC_beta_prime_bact"/>
</dbReference>
<comment type="cofactor">
    <cofactor evidence="9">
        <name>Zn(2+)</name>
        <dbReference type="ChEBI" id="CHEBI:29105"/>
    </cofactor>
    <text evidence="9">Binds 2 Zn(2+) ions per subunit.</text>
</comment>
<feature type="binding site" evidence="9">
    <location>
        <position position="899"/>
    </location>
    <ligand>
        <name>Zn(2+)</name>
        <dbReference type="ChEBI" id="CHEBI:29105"/>
        <label>2</label>
    </ligand>
</feature>
<dbReference type="HAMAP" id="MF_01322">
    <property type="entry name" value="RNApol_bact_RpoC"/>
    <property type="match status" value="1"/>
</dbReference>
<evidence type="ECO:0000256" key="6">
    <source>
        <dbReference type="ARBA" id="ARBA00022723"/>
    </source>
</evidence>
<proteinExistence type="inferred from homology"/>
<dbReference type="GO" id="GO:0006351">
    <property type="term" value="P:DNA-templated transcription"/>
    <property type="evidence" value="ECO:0007669"/>
    <property type="project" value="UniProtKB-UniRule"/>
</dbReference>
<dbReference type="Gene3D" id="4.10.860.120">
    <property type="entry name" value="RNA polymerase II, clamp domain"/>
    <property type="match status" value="1"/>
</dbReference>
<dbReference type="GO" id="GO:0003677">
    <property type="term" value="F:DNA binding"/>
    <property type="evidence" value="ECO:0007669"/>
    <property type="project" value="UniProtKB-UniRule"/>
</dbReference>
<dbReference type="Gene3D" id="1.10.274.100">
    <property type="entry name" value="RNA polymerase Rpb1, domain 3"/>
    <property type="match status" value="1"/>
</dbReference>
<dbReference type="GO" id="GO:0003899">
    <property type="term" value="F:DNA-directed RNA polymerase activity"/>
    <property type="evidence" value="ECO:0007669"/>
    <property type="project" value="UniProtKB-UniRule"/>
</dbReference>
<evidence type="ECO:0000313" key="12">
    <source>
        <dbReference type="EMBL" id="QJX80544.1"/>
    </source>
</evidence>
<gene>
    <name evidence="9 12" type="primary">rpoC</name>
    <name evidence="12" type="ORF">FDZ14_31125</name>
</gene>
<dbReference type="InterPro" id="IPR006592">
    <property type="entry name" value="RNA_pol_N"/>
</dbReference>
<keyword evidence="6 9" id="KW-0479">Metal-binding</keyword>